<dbReference type="Gene3D" id="1.10.10.10">
    <property type="entry name" value="Winged helix-like DNA-binding domain superfamily/Winged helix DNA-binding domain"/>
    <property type="match status" value="1"/>
</dbReference>
<dbReference type="InterPro" id="IPR002481">
    <property type="entry name" value="FUR"/>
</dbReference>
<protein>
    <submittedName>
        <fullName evidence="8">Transcriptional repressor</fullName>
    </submittedName>
</protein>
<gene>
    <name evidence="8" type="primary">fur</name>
    <name evidence="8" type="ORF">SG0102_04300</name>
</gene>
<keyword evidence="6" id="KW-0804">Transcription</keyword>
<dbReference type="GO" id="GO:0000976">
    <property type="term" value="F:transcription cis-regulatory region binding"/>
    <property type="evidence" value="ECO:0007669"/>
    <property type="project" value="TreeGrafter"/>
</dbReference>
<dbReference type="KEGG" id="ebm:SG0102_04300"/>
<dbReference type="Pfam" id="PF01475">
    <property type="entry name" value="FUR"/>
    <property type="match status" value="1"/>
</dbReference>
<feature type="binding site" evidence="7">
    <location>
        <position position="87"/>
    </location>
    <ligand>
        <name>Zn(2+)</name>
        <dbReference type="ChEBI" id="CHEBI:29105"/>
    </ligand>
</feature>
<keyword evidence="4" id="KW-0805">Transcription regulation</keyword>
<dbReference type="EMBL" id="AP019309">
    <property type="protein sequence ID" value="BBH25496.1"/>
    <property type="molecule type" value="Genomic_DNA"/>
</dbReference>
<dbReference type="CDD" id="cd07153">
    <property type="entry name" value="Fur_like"/>
    <property type="match status" value="1"/>
</dbReference>
<dbReference type="InterPro" id="IPR036390">
    <property type="entry name" value="WH_DNA-bd_sf"/>
</dbReference>
<feature type="binding site" evidence="7">
    <location>
        <position position="84"/>
    </location>
    <ligand>
        <name>Zn(2+)</name>
        <dbReference type="ChEBI" id="CHEBI:29105"/>
    </ligand>
</feature>
<dbReference type="PANTHER" id="PTHR33202:SF7">
    <property type="entry name" value="FERRIC UPTAKE REGULATION PROTEIN"/>
    <property type="match status" value="1"/>
</dbReference>
<dbReference type="OrthoDB" id="8659436at2"/>
<dbReference type="InParanoid" id="A0A3G9J416"/>
<keyword evidence="7" id="KW-0479">Metal-binding</keyword>
<evidence type="ECO:0000313" key="8">
    <source>
        <dbReference type="EMBL" id="BBH25496.1"/>
    </source>
</evidence>
<sequence length="133" mass="15939">MKKYKDIITDYLKNHEEHRIKAIDIYNMMREEDCNVNKTTVYRNLDKLEAEGVLKKYKLADENVSYYRYVDRQAHCDTHLHMQCKRCGKIFHLNCDFMDEIKHHLLAEHGFLLDCSDSLLVGYCADCQKEMKR</sequence>
<accession>A0A3G9J416</accession>
<feature type="binding site" evidence="7">
    <location>
        <position position="124"/>
    </location>
    <ligand>
        <name>Zn(2+)</name>
        <dbReference type="ChEBI" id="CHEBI:29105"/>
    </ligand>
</feature>
<dbReference type="GO" id="GO:1900376">
    <property type="term" value="P:regulation of secondary metabolite biosynthetic process"/>
    <property type="evidence" value="ECO:0007669"/>
    <property type="project" value="TreeGrafter"/>
</dbReference>
<dbReference type="RefSeq" id="WP_125118439.1">
    <property type="nucleotide sequence ID" value="NZ_AP019309.1"/>
</dbReference>
<reference evidence="8 9" key="1">
    <citation type="submission" date="2018-11" db="EMBL/GenBank/DDBJ databases">
        <title>Novel Erysipelotrichaceae bacterium isolated from small intestine of a swine.</title>
        <authorList>
            <person name="Kim J.S."/>
            <person name="Choe H."/>
            <person name="Lee Y.R."/>
            <person name="Kim K.M."/>
            <person name="Park D.S."/>
        </authorList>
    </citation>
    <scope>NUCLEOTIDE SEQUENCE [LARGE SCALE GENOMIC DNA]</scope>
    <source>
        <strain evidence="8 9">SG0102</strain>
    </source>
</reference>
<name>A0A3G9J416_9FIRM</name>
<keyword evidence="2" id="KW-0678">Repressor</keyword>
<proteinExistence type="inferred from homology"/>
<keyword evidence="9" id="KW-1185">Reference proteome</keyword>
<evidence type="ECO:0000313" key="9">
    <source>
        <dbReference type="Proteomes" id="UP000268059"/>
    </source>
</evidence>
<organism evidence="8 9">
    <name type="scientific">Intestinibaculum porci</name>
    <dbReference type="NCBI Taxonomy" id="2487118"/>
    <lineage>
        <taxon>Bacteria</taxon>
        <taxon>Bacillati</taxon>
        <taxon>Bacillota</taxon>
        <taxon>Erysipelotrichia</taxon>
        <taxon>Erysipelotrichales</taxon>
        <taxon>Erysipelotrichaceae</taxon>
        <taxon>Intestinibaculum</taxon>
    </lineage>
</organism>
<comment type="cofactor">
    <cofactor evidence="7">
        <name>Zn(2+)</name>
        <dbReference type="ChEBI" id="CHEBI:29105"/>
    </cofactor>
    <text evidence="7">Binds 1 zinc ion per subunit.</text>
</comment>
<dbReference type="AlphaFoldDB" id="A0A3G9J416"/>
<dbReference type="Proteomes" id="UP000268059">
    <property type="component" value="Chromosome"/>
</dbReference>
<dbReference type="GO" id="GO:0045892">
    <property type="term" value="P:negative regulation of DNA-templated transcription"/>
    <property type="evidence" value="ECO:0007669"/>
    <property type="project" value="TreeGrafter"/>
</dbReference>
<dbReference type="GO" id="GO:0003700">
    <property type="term" value="F:DNA-binding transcription factor activity"/>
    <property type="evidence" value="ECO:0007669"/>
    <property type="project" value="InterPro"/>
</dbReference>
<comment type="similarity">
    <text evidence="1">Belongs to the Fur family.</text>
</comment>
<dbReference type="InterPro" id="IPR036388">
    <property type="entry name" value="WH-like_DNA-bd_sf"/>
</dbReference>
<dbReference type="Gene3D" id="3.30.1490.190">
    <property type="match status" value="1"/>
</dbReference>
<keyword evidence="3 7" id="KW-0862">Zinc</keyword>
<evidence type="ECO:0000256" key="4">
    <source>
        <dbReference type="ARBA" id="ARBA00023015"/>
    </source>
</evidence>
<dbReference type="GO" id="GO:0008270">
    <property type="term" value="F:zinc ion binding"/>
    <property type="evidence" value="ECO:0007669"/>
    <property type="project" value="TreeGrafter"/>
</dbReference>
<evidence type="ECO:0000256" key="3">
    <source>
        <dbReference type="ARBA" id="ARBA00022833"/>
    </source>
</evidence>
<dbReference type="SUPFAM" id="SSF46785">
    <property type="entry name" value="Winged helix' DNA-binding domain"/>
    <property type="match status" value="1"/>
</dbReference>
<evidence type="ECO:0000256" key="5">
    <source>
        <dbReference type="ARBA" id="ARBA00023125"/>
    </source>
</evidence>
<evidence type="ECO:0000256" key="7">
    <source>
        <dbReference type="PIRSR" id="PIRSR602481-1"/>
    </source>
</evidence>
<feature type="binding site" evidence="7">
    <location>
        <position position="127"/>
    </location>
    <ligand>
        <name>Zn(2+)</name>
        <dbReference type="ChEBI" id="CHEBI:29105"/>
    </ligand>
</feature>
<dbReference type="PANTHER" id="PTHR33202">
    <property type="entry name" value="ZINC UPTAKE REGULATION PROTEIN"/>
    <property type="match status" value="1"/>
</dbReference>
<evidence type="ECO:0000256" key="6">
    <source>
        <dbReference type="ARBA" id="ARBA00023163"/>
    </source>
</evidence>
<evidence type="ECO:0000256" key="2">
    <source>
        <dbReference type="ARBA" id="ARBA00022491"/>
    </source>
</evidence>
<keyword evidence="5" id="KW-0238">DNA-binding</keyword>
<dbReference type="InterPro" id="IPR043135">
    <property type="entry name" value="Fur_C"/>
</dbReference>
<evidence type="ECO:0000256" key="1">
    <source>
        <dbReference type="ARBA" id="ARBA00007957"/>
    </source>
</evidence>